<evidence type="ECO:0008006" key="4">
    <source>
        <dbReference type="Google" id="ProtNLM"/>
    </source>
</evidence>
<evidence type="ECO:0000313" key="2">
    <source>
        <dbReference type="EMBL" id="AKT40405.1"/>
    </source>
</evidence>
<evidence type="ECO:0000256" key="1">
    <source>
        <dbReference type="SAM" id="MobiDB-lite"/>
    </source>
</evidence>
<feature type="region of interest" description="Disordered" evidence="1">
    <location>
        <begin position="29"/>
        <end position="61"/>
    </location>
</feature>
<sequence>MMKHRHLGLLFGCAFTLLVGCGGDDGGSGGSGGSGGGGEGGSGASGGAGGDGGTGGTGGEGGGEADLATLYRNAVADAAVAEESEIVDTLTPISLANVDLERDNMGRVLMVTWTSYDGYDNIIGTDTGLGPDVWVTPGRELQAFCRSTGLQGDALNLRLEQRMGLPPNNGKNRIVELWVDADDMFRPSPDPEIDDTRAELDFPNGTPQEHIDWIEHQKSISYGENGYPWTRLGYTYDWNPEASSVVGESEFVIRKLSNVGVHSVTSQDEYCQAL</sequence>
<proteinExistence type="predicted"/>
<dbReference type="RefSeq" id="WP_082362707.1">
    <property type="nucleotide sequence ID" value="NZ_CP012159.1"/>
</dbReference>
<gene>
    <name evidence="2" type="ORF">CMC5_045580</name>
</gene>
<reference evidence="2 3" key="1">
    <citation type="submission" date="2015-07" db="EMBL/GenBank/DDBJ databases">
        <title>Genome analysis of myxobacterium Chondromyces crocatus Cm c5 reveals a high potential for natural compound synthesis and the genetic basis for the loss of fruiting body formation.</title>
        <authorList>
            <person name="Zaburannyi N."/>
            <person name="Bunk B."/>
            <person name="Maier J."/>
            <person name="Overmann J."/>
            <person name="Mueller R."/>
        </authorList>
    </citation>
    <scope>NUCLEOTIDE SEQUENCE [LARGE SCALE GENOMIC DNA]</scope>
    <source>
        <strain evidence="2 3">Cm c5</strain>
    </source>
</reference>
<dbReference type="PROSITE" id="PS51257">
    <property type="entry name" value="PROKAR_LIPOPROTEIN"/>
    <property type="match status" value="1"/>
</dbReference>
<dbReference type="EMBL" id="CP012159">
    <property type="protein sequence ID" value="AKT40405.1"/>
    <property type="molecule type" value="Genomic_DNA"/>
</dbReference>
<dbReference type="PATRIC" id="fig|52.7.peg.5031"/>
<dbReference type="AlphaFoldDB" id="A0A0K1EHS1"/>
<evidence type="ECO:0000313" key="3">
    <source>
        <dbReference type="Proteomes" id="UP000067626"/>
    </source>
</evidence>
<accession>A0A0K1EHS1</accession>
<dbReference type="STRING" id="52.CMC5_045580"/>
<dbReference type="Proteomes" id="UP000067626">
    <property type="component" value="Chromosome"/>
</dbReference>
<name>A0A0K1EHS1_CHOCO</name>
<keyword evidence="3" id="KW-1185">Reference proteome</keyword>
<protein>
    <recommendedName>
        <fullName evidence="4">Lipoprotein</fullName>
    </recommendedName>
</protein>
<organism evidence="2 3">
    <name type="scientific">Chondromyces crocatus</name>
    <dbReference type="NCBI Taxonomy" id="52"/>
    <lineage>
        <taxon>Bacteria</taxon>
        <taxon>Pseudomonadati</taxon>
        <taxon>Myxococcota</taxon>
        <taxon>Polyangia</taxon>
        <taxon>Polyangiales</taxon>
        <taxon>Polyangiaceae</taxon>
        <taxon>Chondromyces</taxon>
    </lineage>
</organism>
<dbReference type="KEGG" id="ccro:CMC5_045580"/>